<keyword evidence="2" id="KW-0238">DNA-binding</keyword>
<accession>A0ABT1RYN1</accession>
<evidence type="ECO:0000256" key="3">
    <source>
        <dbReference type="ARBA" id="ARBA00023163"/>
    </source>
</evidence>
<dbReference type="InterPro" id="IPR036388">
    <property type="entry name" value="WH-like_DNA-bd_sf"/>
</dbReference>
<dbReference type="PANTHER" id="PTHR38445:SF9">
    <property type="entry name" value="HTH-TYPE TRANSCRIPTIONAL REPRESSOR YTRA"/>
    <property type="match status" value="1"/>
</dbReference>
<keyword evidence="6" id="KW-1185">Reference proteome</keyword>
<reference evidence="5 6" key="1">
    <citation type="submission" date="2022-06" db="EMBL/GenBank/DDBJ databases">
        <title>Isolation of gut microbiota from human fecal samples.</title>
        <authorList>
            <person name="Pamer E.G."/>
            <person name="Barat B."/>
            <person name="Waligurski E."/>
            <person name="Medina S."/>
            <person name="Paddock L."/>
            <person name="Mostad J."/>
        </authorList>
    </citation>
    <scope>NUCLEOTIDE SEQUENCE [LARGE SCALE GENOMIC DNA]</scope>
    <source>
        <strain evidence="5 6">DFI.9.73</strain>
    </source>
</reference>
<organism evidence="5 6">
    <name type="scientific">Neglectibacter timonensis</name>
    <dbReference type="NCBI Taxonomy" id="1776382"/>
    <lineage>
        <taxon>Bacteria</taxon>
        <taxon>Bacillati</taxon>
        <taxon>Bacillota</taxon>
        <taxon>Clostridia</taxon>
        <taxon>Eubacteriales</taxon>
        <taxon>Oscillospiraceae</taxon>
        <taxon>Neglectibacter</taxon>
    </lineage>
</organism>
<comment type="caution">
    <text evidence="5">The sequence shown here is derived from an EMBL/GenBank/DDBJ whole genome shotgun (WGS) entry which is preliminary data.</text>
</comment>
<dbReference type="CDD" id="cd07377">
    <property type="entry name" value="WHTH_GntR"/>
    <property type="match status" value="1"/>
</dbReference>
<keyword evidence="1" id="KW-0805">Transcription regulation</keyword>
<protein>
    <submittedName>
        <fullName evidence="5">GntR family transcriptional regulator</fullName>
    </submittedName>
</protein>
<dbReference type="Gene3D" id="1.10.10.10">
    <property type="entry name" value="Winged helix-like DNA-binding domain superfamily/Winged helix DNA-binding domain"/>
    <property type="match status" value="1"/>
</dbReference>
<dbReference type="SUPFAM" id="SSF46785">
    <property type="entry name" value="Winged helix' DNA-binding domain"/>
    <property type="match status" value="1"/>
</dbReference>
<dbReference type="GeneID" id="90531172"/>
<keyword evidence="3" id="KW-0804">Transcription</keyword>
<dbReference type="RefSeq" id="WP_066860410.1">
    <property type="nucleotide sequence ID" value="NZ_CABKVV010000009.1"/>
</dbReference>
<evidence type="ECO:0000313" key="5">
    <source>
        <dbReference type="EMBL" id="MCQ4839705.1"/>
    </source>
</evidence>
<dbReference type="Proteomes" id="UP001524473">
    <property type="component" value="Unassembled WGS sequence"/>
</dbReference>
<evidence type="ECO:0000256" key="1">
    <source>
        <dbReference type="ARBA" id="ARBA00023015"/>
    </source>
</evidence>
<proteinExistence type="predicted"/>
<feature type="domain" description="HTH gntR-type" evidence="4">
    <location>
        <begin position="10"/>
        <end position="78"/>
    </location>
</feature>
<dbReference type="Pfam" id="PF00392">
    <property type="entry name" value="GntR"/>
    <property type="match status" value="1"/>
</dbReference>
<sequence>MLRIDYKSGLPIYDQIYRGIVKMAAAGAFGGDGQLPSVRSVAQELGVNPNTVQKAYGLLERDGVICSLPGKGSFLTGEQNAVDKQREEAVQKVRVSAREALDCGVALGELLSAVQAEDSRRKESEKHD</sequence>
<gene>
    <name evidence="5" type="ORF">NE695_07240</name>
</gene>
<dbReference type="PANTHER" id="PTHR38445">
    <property type="entry name" value="HTH-TYPE TRANSCRIPTIONAL REPRESSOR YTRA"/>
    <property type="match status" value="1"/>
</dbReference>
<dbReference type="InterPro" id="IPR036390">
    <property type="entry name" value="WH_DNA-bd_sf"/>
</dbReference>
<name>A0ABT1RYN1_9FIRM</name>
<dbReference type="EMBL" id="JANFZH010000013">
    <property type="protein sequence ID" value="MCQ4839705.1"/>
    <property type="molecule type" value="Genomic_DNA"/>
</dbReference>
<evidence type="ECO:0000313" key="6">
    <source>
        <dbReference type="Proteomes" id="UP001524473"/>
    </source>
</evidence>
<dbReference type="PROSITE" id="PS50949">
    <property type="entry name" value="HTH_GNTR"/>
    <property type="match status" value="1"/>
</dbReference>
<evidence type="ECO:0000259" key="4">
    <source>
        <dbReference type="PROSITE" id="PS50949"/>
    </source>
</evidence>
<evidence type="ECO:0000256" key="2">
    <source>
        <dbReference type="ARBA" id="ARBA00023125"/>
    </source>
</evidence>
<dbReference type="SMART" id="SM00345">
    <property type="entry name" value="HTH_GNTR"/>
    <property type="match status" value="1"/>
</dbReference>
<dbReference type="InterPro" id="IPR000524">
    <property type="entry name" value="Tscrpt_reg_HTH_GntR"/>
</dbReference>